<evidence type="ECO:0000256" key="7">
    <source>
        <dbReference type="ARBA" id="ARBA00022801"/>
    </source>
</evidence>
<feature type="domain" description="Purple acid phosphatase N-terminal" evidence="14">
    <location>
        <begin position="47"/>
        <end position="134"/>
    </location>
</feature>
<organism evidence="15 16">
    <name type="scientific">Arabidopsis thaliana</name>
    <name type="common">Mouse-ear cress</name>
    <dbReference type="NCBI Taxonomy" id="3702"/>
    <lineage>
        <taxon>Eukaryota</taxon>
        <taxon>Viridiplantae</taxon>
        <taxon>Streptophyta</taxon>
        <taxon>Embryophyta</taxon>
        <taxon>Tracheophyta</taxon>
        <taxon>Spermatophyta</taxon>
        <taxon>Magnoliopsida</taxon>
        <taxon>eudicotyledons</taxon>
        <taxon>Gunneridae</taxon>
        <taxon>Pentapetalae</taxon>
        <taxon>rosids</taxon>
        <taxon>malvids</taxon>
        <taxon>Brassicales</taxon>
        <taxon>Brassicaceae</taxon>
        <taxon>Camelineae</taxon>
        <taxon>Arabidopsis</taxon>
    </lineage>
</organism>
<dbReference type="EMBL" id="LUHQ01000003">
    <property type="protein sequence ID" value="OAP05387.1"/>
    <property type="molecule type" value="Genomic_DNA"/>
</dbReference>
<dbReference type="CDD" id="cd00839">
    <property type="entry name" value="MPP_PAPs"/>
    <property type="match status" value="2"/>
</dbReference>
<comment type="similarity">
    <text evidence="4 11">Belongs to the metallophosphoesterase superfamily. Purple acid phosphatase family.</text>
</comment>
<keyword evidence="10" id="KW-0325">Glycoprotein</keyword>
<dbReference type="EC" id="3.1.3.2" evidence="11"/>
<evidence type="ECO:0000256" key="5">
    <source>
        <dbReference type="ARBA" id="ARBA00022723"/>
    </source>
</evidence>
<evidence type="ECO:0000256" key="4">
    <source>
        <dbReference type="ARBA" id="ARBA00008723"/>
    </source>
</evidence>
<dbReference type="GO" id="GO:0003993">
    <property type="term" value="F:acid phosphatase activity"/>
    <property type="evidence" value="ECO:0007669"/>
    <property type="project" value="UniProtKB-EC"/>
</dbReference>
<feature type="domain" description="Purple acid phosphatase C-terminal" evidence="13">
    <location>
        <begin position="348"/>
        <end position="405"/>
    </location>
</feature>
<comment type="cofactor">
    <cofactor evidence="2">
        <name>Zn(2+)</name>
        <dbReference type="ChEBI" id="CHEBI:29105"/>
    </cofactor>
</comment>
<protein>
    <recommendedName>
        <fullName evidence="11">Purple acid phosphatase</fullName>
        <ecNumber evidence="11">3.1.3.2</ecNumber>
    </recommendedName>
</protein>
<dbReference type="InterPro" id="IPR015914">
    <property type="entry name" value="PAPs_N"/>
</dbReference>
<reference evidence="16" key="1">
    <citation type="journal article" date="2016" name="Proc. Natl. Acad. Sci. U.S.A.">
        <title>Chromosome-level assembly of Arabidopsis thaliana Ler reveals the extent of translocation and inversion polymorphisms.</title>
        <authorList>
            <person name="Zapata L."/>
            <person name="Ding J."/>
            <person name="Willing E.M."/>
            <person name="Hartwig B."/>
            <person name="Bezdan D."/>
            <person name="Jiao W.B."/>
            <person name="Patel V."/>
            <person name="Velikkakam James G."/>
            <person name="Koornneef M."/>
            <person name="Ossowski S."/>
            <person name="Schneeberger K."/>
        </authorList>
    </citation>
    <scope>NUCLEOTIDE SEQUENCE [LARGE SCALE GENOMIC DNA]</scope>
    <source>
        <strain evidence="16">cv. Landsberg erecta</strain>
    </source>
</reference>
<feature type="domain" description="Purple acid phosphatase C-terminal" evidence="13">
    <location>
        <begin position="712"/>
        <end position="773"/>
    </location>
</feature>
<comment type="catalytic activity">
    <reaction evidence="1 11">
        <text>a phosphate monoester + H2O = an alcohol + phosphate</text>
        <dbReference type="Rhea" id="RHEA:15017"/>
        <dbReference type="ChEBI" id="CHEBI:15377"/>
        <dbReference type="ChEBI" id="CHEBI:30879"/>
        <dbReference type="ChEBI" id="CHEBI:43474"/>
        <dbReference type="ChEBI" id="CHEBI:67140"/>
        <dbReference type="EC" id="3.1.3.2"/>
    </reaction>
</comment>
<dbReference type="ExpressionAtlas" id="A0A178VG21">
    <property type="expression patterns" value="baseline and differential"/>
</dbReference>
<evidence type="ECO:0000256" key="2">
    <source>
        <dbReference type="ARBA" id="ARBA00001947"/>
    </source>
</evidence>
<comment type="cofactor">
    <cofactor evidence="3">
        <name>Fe cation</name>
        <dbReference type="ChEBI" id="CHEBI:24875"/>
    </cofactor>
</comment>
<dbReference type="InterPro" id="IPR004843">
    <property type="entry name" value="Calcineurin-like_PHP"/>
</dbReference>
<feature type="signal peptide" evidence="11">
    <location>
        <begin position="1"/>
        <end position="22"/>
    </location>
</feature>
<dbReference type="Pfam" id="PF00149">
    <property type="entry name" value="Metallophos"/>
    <property type="match status" value="2"/>
</dbReference>
<evidence type="ECO:0000259" key="12">
    <source>
        <dbReference type="Pfam" id="PF00149"/>
    </source>
</evidence>
<dbReference type="InterPro" id="IPR025733">
    <property type="entry name" value="PAPs_C"/>
</dbReference>
<evidence type="ECO:0000256" key="10">
    <source>
        <dbReference type="ARBA" id="ARBA00023180"/>
    </source>
</evidence>
<dbReference type="PANTHER" id="PTHR22953:SF7">
    <property type="entry name" value="PURPLE ACID PHOSPHATASE 22"/>
    <property type="match status" value="1"/>
</dbReference>
<dbReference type="GO" id="GO:0046872">
    <property type="term" value="F:metal ion binding"/>
    <property type="evidence" value="ECO:0007669"/>
    <property type="project" value="UniProtKB-KW"/>
</dbReference>
<keyword evidence="9" id="KW-0408">Iron</keyword>
<dbReference type="Pfam" id="PF14008">
    <property type="entry name" value="Metallophos_C"/>
    <property type="match status" value="2"/>
</dbReference>
<dbReference type="SUPFAM" id="SSF56300">
    <property type="entry name" value="Metallo-dependent phosphatases"/>
    <property type="match status" value="2"/>
</dbReference>
<keyword evidence="5" id="KW-0479">Metal-binding</keyword>
<gene>
    <name evidence="15" type="ordered locus">AXX17_At3g47240</name>
</gene>
<evidence type="ECO:0000259" key="13">
    <source>
        <dbReference type="Pfam" id="PF14008"/>
    </source>
</evidence>
<keyword evidence="7 11" id="KW-0378">Hydrolase</keyword>
<dbReference type="PANTHER" id="PTHR22953">
    <property type="entry name" value="ACID PHOSPHATASE RELATED"/>
    <property type="match status" value="1"/>
</dbReference>
<feature type="domain" description="Calcineurin-like phosphoesterase" evidence="12">
    <location>
        <begin position="143"/>
        <end position="333"/>
    </location>
</feature>
<evidence type="ECO:0000256" key="6">
    <source>
        <dbReference type="ARBA" id="ARBA00022729"/>
    </source>
</evidence>
<dbReference type="Proteomes" id="UP000078284">
    <property type="component" value="Chromosome 3"/>
</dbReference>
<dbReference type="Pfam" id="PF16656">
    <property type="entry name" value="Pur_ac_phosph_N"/>
    <property type="match status" value="2"/>
</dbReference>
<keyword evidence="8" id="KW-0862">Zinc</keyword>
<dbReference type="InterPro" id="IPR008963">
    <property type="entry name" value="Purple_acid_Pase-like_N"/>
</dbReference>
<accession>A0A178VG21</accession>
<proteinExistence type="inferred from homology"/>
<dbReference type="AlphaFoldDB" id="A0A178VG21"/>
<dbReference type="Gene3D" id="2.60.40.380">
    <property type="entry name" value="Purple acid phosphatase-like, N-terminal"/>
    <property type="match status" value="2"/>
</dbReference>
<keyword evidence="6 11" id="KW-0732">Signal</keyword>
<name>A0A178VG21_ARATH</name>
<dbReference type="Gene3D" id="3.60.21.10">
    <property type="match status" value="2"/>
</dbReference>
<comment type="caution">
    <text evidence="15">The sequence shown here is derived from an EMBL/GenBank/DDBJ whole genome shotgun (WGS) entry which is preliminary data.</text>
</comment>
<feature type="domain" description="Purple acid phosphatase N-terminal" evidence="14">
    <location>
        <begin position="411"/>
        <end position="497"/>
    </location>
</feature>
<evidence type="ECO:0000256" key="8">
    <source>
        <dbReference type="ARBA" id="ARBA00022833"/>
    </source>
</evidence>
<evidence type="ECO:0000313" key="16">
    <source>
        <dbReference type="Proteomes" id="UP000078284"/>
    </source>
</evidence>
<dbReference type="InterPro" id="IPR029052">
    <property type="entry name" value="Metallo-depent_PP-like"/>
</dbReference>
<evidence type="ECO:0000256" key="1">
    <source>
        <dbReference type="ARBA" id="ARBA00000032"/>
    </source>
</evidence>
<dbReference type="InterPro" id="IPR039331">
    <property type="entry name" value="PAPs-like"/>
</dbReference>
<evidence type="ECO:0000256" key="11">
    <source>
        <dbReference type="RuleBase" id="RU361203"/>
    </source>
</evidence>
<feature type="domain" description="Calcineurin-like phosphoesterase" evidence="12">
    <location>
        <begin position="506"/>
        <end position="697"/>
    </location>
</feature>
<evidence type="ECO:0000256" key="9">
    <source>
        <dbReference type="ARBA" id="ARBA00023004"/>
    </source>
</evidence>
<evidence type="ECO:0000256" key="3">
    <source>
        <dbReference type="ARBA" id="ARBA00001962"/>
    </source>
</evidence>
<evidence type="ECO:0000259" key="14">
    <source>
        <dbReference type="Pfam" id="PF16656"/>
    </source>
</evidence>
<evidence type="ECO:0000313" key="15">
    <source>
        <dbReference type="EMBL" id="OAP05387.1"/>
    </source>
</evidence>
<feature type="chain" id="PRO_5007949957" description="Purple acid phosphatase" evidence="11">
    <location>
        <begin position="23"/>
        <end position="797"/>
    </location>
</feature>
<dbReference type="InterPro" id="IPR041792">
    <property type="entry name" value="MPP_PAP"/>
</dbReference>
<dbReference type="FunFam" id="2.60.40.380:FF:000001">
    <property type="entry name" value="Fe(3+)-Zn(2+) purple acid phosphatase"/>
    <property type="match status" value="1"/>
</dbReference>
<sequence>MKLFGLFLSFTLLFLCPFISQADVPELSRQPPRPIVFVHNDRSKSDPQQVHISLVGKDHMRVTFITEDNKVESVVEYGKQPGKYDGKATGECTSYKYFFYKSGKIHHVKIGPLQSNTTYYYRCGGNGPEFSFKTPPSTFPVEFAIVGDLGQTEWTAATLSHINSQDYDVFLLPGDLSYADTHQPLWDSFGRLVEPLASKRPWMVTEGNHEIEFFPIIEHTTFKSYNARWLMPHTESFSTSNLYYSFDVAGVHTVMLGSYTDFDCESDQYQWLQADLAKVDRKTTPWVVVLLHAPWYNTNEAHEGEGESMREAMESLLFNARVDVVFSGHVHAYERFKRVYNNKADPCGPIHITIGDGGNREGLALSFKKPPSPLSEFRESSFGHGRLKVMDGKRAHWSWHRNNDSNSLLADEVHISLAGKDHMRVTYTTDDLNVASMVEYGKHPKKYDKKTAGESTSYTYFFYNSGKIHHVKIGPLKPNTKYYYRCGGHGDEFSFKTPPSKFPIEFAVAGDLGQTDWTVRTLDQIRKRDFDVFLLPGDLSYADTHQPLWDSFGRLLETLASTRPWMVTEGNHEIESFQTNDHISFKSYNARWLMPHAESLSHSNLYYSFDVAGVHTVMLGSYTPYESHSDQYHWLQADLRKEVDRKKTPWLVVVMHTPWYSTNKAHYGEGEKMRSALESLLYRAQVDVVFAGHVHTYERFKPIYNKKADPCGPMYITIGDGGNREGLALRFKKPQSPLSEFRESSFGHGRLRIIDHKRAHWSWHRNNDEMSSIADEVSFESPRTSSHCHSNRYRGEI</sequence>
<dbReference type="SUPFAM" id="SSF49363">
    <property type="entry name" value="Purple acid phosphatase, N-terminal domain"/>
    <property type="match status" value="2"/>
</dbReference>